<dbReference type="InterPro" id="IPR014710">
    <property type="entry name" value="RmlC-like_jellyroll"/>
</dbReference>
<dbReference type="Gene3D" id="2.60.120.10">
    <property type="entry name" value="Jelly Rolls"/>
    <property type="match status" value="1"/>
</dbReference>
<dbReference type="EMBL" id="CP134146">
    <property type="protein sequence ID" value="WNC68659.1"/>
    <property type="molecule type" value="Genomic_DNA"/>
</dbReference>
<evidence type="ECO:0000313" key="2">
    <source>
        <dbReference type="EMBL" id="WNC68659.1"/>
    </source>
</evidence>
<feature type="domain" description="Cupin type-2" evidence="1">
    <location>
        <begin position="54"/>
        <end position="123"/>
    </location>
</feature>
<protein>
    <submittedName>
        <fullName evidence="2">Cupin domain-containing protein</fullName>
    </submittedName>
</protein>
<gene>
    <name evidence="2" type="ORF">RI845_00580</name>
</gene>
<dbReference type="SUPFAM" id="SSF51182">
    <property type="entry name" value="RmlC-like cupins"/>
    <property type="match status" value="1"/>
</dbReference>
<organism evidence="2 3">
    <name type="scientific">Thalassotalea nanhaiensis</name>
    <dbReference type="NCBI Taxonomy" id="3065648"/>
    <lineage>
        <taxon>Bacteria</taxon>
        <taxon>Pseudomonadati</taxon>
        <taxon>Pseudomonadota</taxon>
        <taxon>Gammaproteobacteria</taxon>
        <taxon>Alteromonadales</taxon>
        <taxon>Colwelliaceae</taxon>
        <taxon>Thalassotalea</taxon>
    </lineage>
</organism>
<dbReference type="InterPro" id="IPR011051">
    <property type="entry name" value="RmlC_Cupin_sf"/>
</dbReference>
<evidence type="ECO:0000259" key="1">
    <source>
        <dbReference type="Pfam" id="PF07883"/>
    </source>
</evidence>
<reference evidence="3" key="1">
    <citation type="submission" date="2023-09" db="EMBL/GenBank/DDBJ databases">
        <authorList>
            <person name="Li S."/>
            <person name="Li X."/>
            <person name="Zhang C."/>
            <person name="Zhao Z."/>
        </authorList>
    </citation>
    <scope>NUCLEOTIDE SEQUENCE [LARGE SCALE GENOMIC DNA]</scope>
    <source>
        <strain evidence="3">SQ345</strain>
    </source>
</reference>
<keyword evidence="3" id="KW-1185">Reference proteome</keyword>
<sequence>MKSLNISLVIGLILFFGLMLTSLANELPDPLAAGWQGEKVCELLNEDDKQRILRCTFEPGVGHEKHFHTAHFGYALSGGTMRLISESGTREVTLKTGSSYTSDGVEWHEVLNIGDTTVTYLIVEPKG</sequence>
<dbReference type="RefSeq" id="WP_348387813.1">
    <property type="nucleotide sequence ID" value="NZ_CP134146.1"/>
</dbReference>
<accession>A0ABY9TLK7</accession>
<evidence type="ECO:0000313" key="3">
    <source>
        <dbReference type="Proteomes" id="UP001248581"/>
    </source>
</evidence>
<dbReference type="Pfam" id="PF07883">
    <property type="entry name" value="Cupin_2"/>
    <property type="match status" value="1"/>
</dbReference>
<dbReference type="Proteomes" id="UP001248581">
    <property type="component" value="Chromosome"/>
</dbReference>
<name>A0ABY9TLK7_9GAMM</name>
<dbReference type="InterPro" id="IPR013096">
    <property type="entry name" value="Cupin_2"/>
</dbReference>
<proteinExistence type="predicted"/>